<reference evidence="2 3" key="1">
    <citation type="submission" date="2015-11" db="EMBL/GenBank/DDBJ databases">
        <authorList>
            <person name="Zhang Y."/>
            <person name="Guo Z."/>
        </authorList>
    </citation>
    <scope>NUCLEOTIDE SEQUENCE [LARGE SCALE GENOMIC DNA]</scope>
    <source>
        <strain evidence="2 3">YFY001</strain>
    </source>
</reference>
<organism evidence="2 3">
    <name type="scientific">Janibacter indicus</name>
    <dbReference type="NCBI Taxonomy" id="857417"/>
    <lineage>
        <taxon>Bacteria</taxon>
        <taxon>Bacillati</taxon>
        <taxon>Actinomycetota</taxon>
        <taxon>Actinomycetes</taxon>
        <taxon>Micrococcales</taxon>
        <taxon>Intrasporangiaceae</taxon>
        <taxon>Janibacter</taxon>
    </lineage>
</organism>
<protein>
    <recommendedName>
        <fullName evidence="4">D-inositol 3-phosphate glycosyltransferase</fullName>
    </recommendedName>
</protein>
<evidence type="ECO:0008006" key="4">
    <source>
        <dbReference type="Google" id="ProtNLM"/>
    </source>
</evidence>
<proteinExistence type="predicted"/>
<dbReference type="Proteomes" id="UP000182938">
    <property type="component" value="Chromosome"/>
</dbReference>
<dbReference type="GO" id="GO:0009103">
    <property type="term" value="P:lipopolysaccharide biosynthetic process"/>
    <property type="evidence" value="ECO:0007669"/>
    <property type="project" value="TreeGrafter"/>
</dbReference>
<sequence>MGQQTYETSIQQAILDLDQPGWDFRSSSVGGGRSQASLRVPHRILNHAGGAAVVGSALALRHDLVHRFDLRVPGPRGPHVLTMHDLPPARFPDEGSLPAWCMTPLRDDVQVICPSEFAASEVTELLGARQVTVIPYGVRPSFRQPRPLPTRDLRDLGVTRPFFVHAAGVTRRKNLEGLAEAWAKASSQLPDHELVLLGPPHGRREQLFGHLPRVVLPGKVDLDRVGEVMAAAEAVVVPSIYEGFGLPTLEGMAVGTPVIAVDRGATPEVAEGNALMTEPDGASIAEALLAVGRREVDLDDLVRRGLARASTFAWDTAARAHLDVYRKVVA</sequence>
<dbReference type="SUPFAM" id="SSF53756">
    <property type="entry name" value="UDP-Glycosyltransferase/glycogen phosphorylase"/>
    <property type="match status" value="1"/>
</dbReference>
<dbReference type="PANTHER" id="PTHR46401:SF2">
    <property type="entry name" value="GLYCOSYLTRANSFERASE WBBK-RELATED"/>
    <property type="match status" value="1"/>
</dbReference>
<dbReference type="EMBL" id="CP013290">
    <property type="protein sequence ID" value="APH02090.1"/>
    <property type="molecule type" value="Genomic_DNA"/>
</dbReference>
<dbReference type="KEGG" id="jte:ASJ30_11595"/>
<name>A0A1L3MIH6_9MICO</name>
<dbReference type="GO" id="GO:0016757">
    <property type="term" value="F:glycosyltransferase activity"/>
    <property type="evidence" value="ECO:0007669"/>
    <property type="project" value="TreeGrafter"/>
</dbReference>
<dbReference type="AlphaFoldDB" id="A0A1L3MIH6"/>
<dbReference type="Gene3D" id="3.40.50.2000">
    <property type="entry name" value="Glycogen Phosphorylase B"/>
    <property type="match status" value="2"/>
</dbReference>
<gene>
    <name evidence="2" type="ORF">ASJ30_11595</name>
</gene>
<accession>A0A1L3MIH6</accession>
<keyword evidence="1" id="KW-0808">Transferase</keyword>
<evidence type="ECO:0000313" key="3">
    <source>
        <dbReference type="Proteomes" id="UP000182938"/>
    </source>
</evidence>
<keyword evidence="3" id="KW-1185">Reference proteome</keyword>
<dbReference type="Pfam" id="PF13692">
    <property type="entry name" value="Glyco_trans_1_4"/>
    <property type="match status" value="1"/>
</dbReference>
<evidence type="ECO:0000256" key="1">
    <source>
        <dbReference type="ARBA" id="ARBA00022679"/>
    </source>
</evidence>
<dbReference type="RefSeq" id="WP_072625246.1">
    <property type="nucleotide sequence ID" value="NZ_CP013290.1"/>
</dbReference>
<dbReference type="PANTHER" id="PTHR46401">
    <property type="entry name" value="GLYCOSYLTRANSFERASE WBBK-RELATED"/>
    <property type="match status" value="1"/>
</dbReference>
<evidence type="ECO:0000313" key="2">
    <source>
        <dbReference type="EMBL" id="APH02090.1"/>
    </source>
</evidence>